<organism evidence="1 2">
    <name type="scientific">Cucumis sativus</name>
    <name type="common">Cucumber</name>
    <dbReference type="NCBI Taxonomy" id="3659"/>
    <lineage>
        <taxon>Eukaryota</taxon>
        <taxon>Viridiplantae</taxon>
        <taxon>Streptophyta</taxon>
        <taxon>Embryophyta</taxon>
        <taxon>Tracheophyta</taxon>
        <taxon>Spermatophyta</taxon>
        <taxon>Magnoliopsida</taxon>
        <taxon>eudicotyledons</taxon>
        <taxon>Gunneridae</taxon>
        <taxon>Pentapetalae</taxon>
        <taxon>rosids</taxon>
        <taxon>fabids</taxon>
        <taxon>Cucurbitales</taxon>
        <taxon>Cucurbitaceae</taxon>
        <taxon>Benincaseae</taxon>
        <taxon>Cucumis</taxon>
    </lineage>
</organism>
<dbReference type="PANTHER" id="PTHR46250">
    <property type="entry name" value="MYB/SANT-LIKE DNA-BINDING DOMAIN PROTEIN-RELATED"/>
    <property type="match status" value="1"/>
</dbReference>
<evidence type="ECO:0008006" key="3">
    <source>
        <dbReference type="Google" id="ProtNLM"/>
    </source>
</evidence>
<dbReference type="PANTHER" id="PTHR46250:SF18">
    <property type="entry name" value="MYB_SANT-LIKE DOMAIN-CONTAINING PROTEIN"/>
    <property type="match status" value="1"/>
</dbReference>
<reference evidence="1 2" key="1">
    <citation type="journal article" date="2009" name="Nat. Genet.">
        <title>The genome of the cucumber, Cucumis sativus L.</title>
        <authorList>
            <person name="Huang S."/>
            <person name="Li R."/>
            <person name="Zhang Z."/>
            <person name="Li L."/>
            <person name="Gu X."/>
            <person name="Fan W."/>
            <person name="Lucas W.J."/>
            <person name="Wang X."/>
            <person name="Xie B."/>
            <person name="Ni P."/>
            <person name="Ren Y."/>
            <person name="Zhu H."/>
            <person name="Li J."/>
            <person name="Lin K."/>
            <person name="Jin W."/>
            <person name="Fei Z."/>
            <person name="Li G."/>
            <person name="Staub J."/>
            <person name="Kilian A."/>
            <person name="van der Vossen E.A."/>
            <person name="Wu Y."/>
            <person name="Guo J."/>
            <person name="He J."/>
            <person name="Jia Z."/>
            <person name="Ren Y."/>
            <person name="Tian G."/>
            <person name="Lu Y."/>
            <person name="Ruan J."/>
            <person name="Qian W."/>
            <person name="Wang M."/>
            <person name="Huang Q."/>
            <person name="Li B."/>
            <person name="Xuan Z."/>
            <person name="Cao J."/>
            <person name="Asan"/>
            <person name="Wu Z."/>
            <person name="Zhang J."/>
            <person name="Cai Q."/>
            <person name="Bai Y."/>
            <person name="Zhao B."/>
            <person name="Han Y."/>
            <person name="Li Y."/>
            <person name="Li X."/>
            <person name="Wang S."/>
            <person name="Shi Q."/>
            <person name="Liu S."/>
            <person name="Cho W.K."/>
            <person name="Kim J.Y."/>
            <person name="Xu Y."/>
            <person name="Heller-Uszynska K."/>
            <person name="Miao H."/>
            <person name="Cheng Z."/>
            <person name="Zhang S."/>
            <person name="Wu J."/>
            <person name="Yang Y."/>
            <person name="Kang H."/>
            <person name="Li M."/>
            <person name="Liang H."/>
            <person name="Ren X."/>
            <person name="Shi Z."/>
            <person name="Wen M."/>
            <person name="Jian M."/>
            <person name="Yang H."/>
            <person name="Zhang G."/>
            <person name="Yang Z."/>
            <person name="Chen R."/>
            <person name="Liu S."/>
            <person name="Li J."/>
            <person name="Ma L."/>
            <person name="Liu H."/>
            <person name="Zhou Y."/>
            <person name="Zhao J."/>
            <person name="Fang X."/>
            <person name="Li G."/>
            <person name="Fang L."/>
            <person name="Li Y."/>
            <person name="Liu D."/>
            <person name="Zheng H."/>
            <person name="Zhang Y."/>
            <person name="Qin N."/>
            <person name="Li Z."/>
            <person name="Yang G."/>
            <person name="Yang S."/>
            <person name="Bolund L."/>
            <person name="Kristiansen K."/>
            <person name="Zheng H."/>
            <person name="Li S."/>
            <person name="Zhang X."/>
            <person name="Yang H."/>
            <person name="Wang J."/>
            <person name="Sun R."/>
            <person name="Zhang B."/>
            <person name="Jiang S."/>
            <person name="Wang J."/>
            <person name="Du Y."/>
            <person name="Li S."/>
        </authorList>
    </citation>
    <scope>NUCLEOTIDE SEQUENCE [LARGE SCALE GENOMIC DNA]</scope>
    <source>
        <strain evidence="2">cv. 9930</strain>
    </source>
</reference>
<proteinExistence type="predicted"/>
<dbReference type="AlphaFoldDB" id="A0A0A0M0S6"/>
<protein>
    <recommendedName>
        <fullName evidence="3">Myb/SANT-like domain-containing protein</fullName>
    </recommendedName>
</protein>
<gene>
    <name evidence="1" type="ORF">Csa_1G665930</name>
</gene>
<reference evidence="1 2" key="4">
    <citation type="journal article" date="2011" name="BMC Genomics">
        <title>RNA-Seq improves annotation of protein-coding genes in the cucumber genome.</title>
        <authorList>
            <person name="Li Z."/>
            <person name="Zhang Z."/>
            <person name="Yan P."/>
            <person name="Huang S."/>
            <person name="Fei Z."/>
            <person name="Lin K."/>
        </authorList>
    </citation>
    <scope>NUCLEOTIDE SEQUENCE [LARGE SCALE GENOMIC DNA]</scope>
    <source>
        <strain evidence="2">cv. 9930</strain>
    </source>
</reference>
<evidence type="ECO:0000313" key="2">
    <source>
        <dbReference type="Proteomes" id="UP000029981"/>
    </source>
</evidence>
<evidence type="ECO:0000313" key="1">
    <source>
        <dbReference type="EMBL" id="KGN66732.1"/>
    </source>
</evidence>
<sequence length="259" mass="30448">MASTNSKATYKYRWTTNIEDEPLVECLLQLMEKSDWRAYNWTFKLGYLVKVQKLIKEKLLEATYNRFGWNEERKCIKVEKSMFDDWVKEHHNARGLLNKSFSYFYDLQIVIGRDRTIGDRCKTPVEMDPQTTKDIEKDDIGINLEDFDIPKPHGLELPSVKNMSSTPTSMILDARSYRQSRKRRSYSCTFCASMRETFKEIGKIVAMEERKMKIESSLHKQLYVELQTIHGMDVDNCLIVVESLLPNPTMLHTFLDYPT</sequence>
<dbReference type="Gramene" id="KGN66732">
    <property type="protein sequence ID" value="KGN66732"/>
    <property type="gene ID" value="Csa_1G665930"/>
</dbReference>
<dbReference type="Proteomes" id="UP000029981">
    <property type="component" value="Chromosome 1"/>
</dbReference>
<name>A0A0A0M0S6_CUCSA</name>
<keyword evidence="2" id="KW-1185">Reference proteome</keyword>
<accession>A0A0A0M0S6</accession>
<dbReference type="EMBL" id="CM002922">
    <property type="protein sequence ID" value="KGN66732.1"/>
    <property type="molecule type" value="Genomic_DNA"/>
</dbReference>
<reference evidence="1 2" key="2">
    <citation type="journal article" date="2009" name="PLoS ONE">
        <title>An integrated genetic and cytogenetic map of the cucumber genome.</title>
        <authorList>
            <person name="Ren Y."/>
            <person name="Zhang Z."/>
            <person name="Liu J."/>
            <person name="Staub J.E."/>
            <person name="Han Y."/>
            <person name="Cheng Z."/>
            <person name="Li X."/>
            <person name="Lu J."/>
            <person name="Miao H."/>
            <person name="Kang H."/>
            <person name="Xie B."/>
            <person name="Gu X."/>
            <person name="Wang X."/>
            <person name="Du Y."/>
            <person name="Jin W."/>
            <person name="Huang S."/>
        </authorList>
    </citation>
    <scope>NUCLEOTIDE SEQUENCE [LARGE SCALE GENOMIC DNA]</scope>
    <source>
        <strain evidence="2">cv. 9930</strain>
    </source>
</reference>
<reference evidence="1 2" key="3">
    <citation type="journal article" date="2010" name="BMC Genomics">
        <title>Transcriptome sequencing and comparative analysis of cucumber flowers with different sex types.</title>
        <authorList>
            <person name="Guo S."/>
            <person name="Zheng Y."/>
            <person name="Joung J.G."/>
            <person name="Liu S."/>
            <person name="Zhang Z."/>
            <person name="Crasta O.R."/>
            <person name="Sobral B.W."/>
            <person name="Xu Y."/>
            <person name="Huang S."/>
            <person name="Fei Z."/>
        </authorList>
    </citation>
    <scope>NUCLEOTIDE SEQUENCE [LARGE SCALE GENOMIC DNA]</scope>
    <source>
        <strain evidence="2">cv. 9930</strain>
    </source>
</reference>